<evidence type="ECO:0000256" key="1">
    <source>
        <dbReference type="SAM" id="Phobius"/>
    </source>
</evidence>
<dbReference type="SUPFAM" id="SSF141571">
    <property type="entry name" value="Pentapeptide repeat-like"/>
    <property type="match status" value="1"/>
</dbReference>
<dbReference type="Proteomes" id="UP000186218">
    <property type="component" value="Unassembled WGS sequence"/>
</dbReference>
<keyword evidence="1" id="KW-0812">Transmembrane</keyword>
<proteinExistence type="predicted"/>
<dbReference type="InterPro" id="IPR001646">
    <property type="entry name" value="5peptide_repeat"/>
</dbReference>
<keyword evidence="1" id="KW-1133">Transmembrane helix</keyword>
<keyword evidence="1" id="KW-0472">Membrane</keyword>
<accession>A0A1N7HDZ6</accession>
<reference evidence="2 3" key="1">
    <citation type="submission" date="2017-01" db="EMBL/GenBank/DDBJ databases">
        <authorList>
            <person name="Mah S.A."/>
            <person name="Swanson W.J."/>
            <person name="Moy G.W."/>
            <person name="Vacquier V.D."/>
        </authorList>
    </citation>
    <scope>NUCLEOTIDE SEQUENCE [LARGE SCALE GENOMIC DNA]</scope>
    <source>
        <strain evidence="2 3">CPCC 203464</strain>
    </source>
</reference>
<feature type="transmembrane region" description="Helical" evidence="1">
    <location>
        <begin position="58"/>
        <end position="79"/>
    </location>
</feature>
<dbReference type="Gene3D" id="2.160.20.80">
    <property type="entry name" value="E3 ubiquitin-protein ligase SopA"/>
    <property type="match status" value="1"/>
</dbReference>
<dbReference type="OrthoDB" id="8440251at2"/>
<feature type="transmembrane region" description="Helical" evidence="1">
    <location>
        <begin position="25"/>
        <end position="46"/>
    </location>
</feature>
<evidence type="ECO:0000313" key="3">
    <source>
        <dbReference type="Proteomes" id="UP000186218"/>
    </source>
</evidence>
<keyword evidence="3" id="KW-1185">Reference proteome</keyword>
<evidence type="ECO:0000313" key="2">
    <source>
        <dbReference type="EMBL" id="SIS23052.1"/>
    </source>
</evidence>
<dbReference type="STRING" id="1344003.SAMN05445060_4041"/>
<dbReference type="AlphaFoldDB" id="A0A1N7HDZ6"/>
<dbReference type="RefSeq" id="WP_076482836.1">
    <property type="nucleotide sequence ID" value="NZ_FTNT01000016.1"/>
</dbReference>
<dbReference type="Pfam" id="PF13576">
    <property type="entry name" value="Pentapeptide_3"/>
    <property type="match status" value="1"/>
</dbReference>
<organism evidence="2 3">
    <name type="scientific">Williamsia sterculiae</name>
    <dbReference type="NCBI Taxonomy" id="1344003"/>
    <lineage>
        <taxon>Bacteria</taxon>
        <taxon>Bacillati</taxon>
        <taxon>Actinomycetota</taxon>
        <taxon>Actinomycetes</taxon>
        <taxon>Mycobacteriales</taxon>
        <taxon>Nocardiaceae</taxon>
        <taxon>Williamsia</taxon>
    </lineage>
</organism>
<name>A0A1N7HDZ6_9NOCA</name>
<sequence>MNTTGPDQKLTPRTGPRWLRRPGPAISGILALVYVGPPALYAATTSRIRFGDFYSDAASAYGAITAGLLAVTAAGMALYNGQQQLKQADKQLTATLTAADREHDATIVRDLRARFTTATEQLAHTTHTIQQAGAYSLASLADDWLTRNTQQEAQVCIDVLCTYLRTHHLTGLDDPDTYNYTQTPPDQTVRDTIIRIIANHTRGPRDDTYNTTPGPWSNLSFDLTGAHLHDPDLSNAHLNAAKFTNVRFSGDEVSFTGAEFSGGEVSFTEAEFSGGQVSFGGARFSGGEVSFGGARFSGGRVYFTEARFSGGRVQFTEARFSGGRVQFTEARFSGGRVSFAGARFSGGRVSFSRARFSGGEVSFTEAEFSGGEVSFARPLEWRNITFDWDNDLSQKPANVLPKDWPPQLYSQNSIARSGATTQ</sequence>
<gene>
    <name evidence="2" type="ORF">SAMN05445060_4041</name>
</gene>
<protein>
    <submittedName>
        <fullName evidence="2">Pentapeptide repeat-containing protein</fullName>
    </submittedName>
</protein>
<dbReference type="EMBL" id="FTNT01000016">
    <property type="protein sequence ID" value="SIS23052.1"/>
    <property type="molecule type" value="Genomic_DNA"/>
</dbReference>